<reference evidence="16 17" key="1">
    <citation type="submission" date="2014-08" db="EMBL/GenBank/DDBJ databases">
        <title>Genomic and Phenotypic Diversity of Colwellia psychrerythraea strains from Disparate Marine Basins.</title>
        <authorList>
            <person name="Techtmann S.M."/>
            <person name="Stelling S.C."/>
            <person name="Utturkar S.M."/>
            <person name="Alshibli N."/>
            <person name="Harris A."/>
            <person name="Brown S.D."/>
            <person name="Hazen T.C."/>
        </authorList>
    </citation>
    <scope>NUCLEOTIDE SEQUENCE [LARGE SCALE GENOMIC DNA]</scope>
    <source>
        <strain evidence="16 17">GAB14E</strain>
    </source>
</reference>
<comment type="catalytic activity">
    <reaction evidence="13 14 15">
        <text>protoporphyrinogen IX + 3 A = protoporphyrin IX + 3 AH2</text>
        <dbReference type="Rhea" id="RHEA:62000"/>
        <dbReference type="ChEBI" id="CHEBI:13193"/>
        <dbReference type="ChEBI" id="CHEBI:17499"/>
        <dbReference type="ChEBI" id="CHEBI:57306"/>
        <dbReference type="ChEBI" id="CHEBI:57307"/>
    </reaction>
</comment>
<keyword evidence="10 14" id="KW-0560">Oxidoreductase</keyword>
<accession>A0A099KN70</accession>
<dbReference type="GO" id="GO:0005886">
    <property type="term" value="C:plasma membrane"/>
    <property type="evidence" value="ECO:0007669"/>
    <property type="project" value="UniProtKB-SubCell"/>
</dbReference>
<protein>
    <recommendedName>
        <fullName evidence="4 14">Protoporphyrinogen IX oxidase</fullName>
        <shortName evidence="14">PPO</shortName>
        <ecNumber evidence="14 15">1.3.99.-</ecNumber>
    </recommendedName>
</protein>
<gene>
    <name evidence="16" type="ORF">GAB14E_3132</name>
</gene>
<keyword evidence="5 14" id="KW-1003">Cell membrane</keyword>
<keyword evidence="8 14" id="KW-0479">Metal-binding</keyword>
<dbReference type="RefSeq" id="WP_033082873.1">
    <property type="nucleotide sequence ID" value="NZ_JQEC01000040.1"/>
</dbReference>
<dbReference type="PATRIC" id="fig|28229.3.peg.2851"/>
<evidence type="ECO:0000256" key="4">
    <source>
        <dbReference type="ARBA" id="ARBA00017504"/>
    </source>
</evidence>
<keyword evidence="9 14" id="KW-1133">Transmembrane helix</keyword>
<proteinExistence type="inferred from homology"/>
<dbReference type="Pfam" id="PF03653">
    <property type="entry name" value="UPF0093"/>
    <property type="match status" value="1"/>
</dbReference>
<organism evidence="16 17">
    <name type="scientific">Colwellia psychrerythraea</name>
    <name type="common">Vibrio psychroerythus</name>
    <dbReference type="NCBI Taxonomy" id="28229"/>
    <lineage>
        <taxon>Bacteria</taxon>
        <taxon>Pseudomonadati</taxon>
        <taxon>Pseudomonadota</taxon>
        <taxon>Gammaproteobacteria</taxon>
        <taxon>Alteromonadales</taxon>
        <taxon>Colwelliaceae</taxon>
        <taxon>Colwellia</taxon>
    </lineage>
</organism>
<dbReference type="HAMAP" id="MF_02239">
    <property type="entry name" value="HemJ"/>
    <property type="match status" value="1"/>
</dbReference>
<dbReference type="AlphaFoldDB" id="A0A099KN70"/>
<dbReference type="EC" id="1.3.99.-" evidence="14 15"/>
<feature type="transmembrane region" description="Helical" evidence="14">
    <location>
        <begin position="127"/>
        <end position="145"/>
    </location>
</feature>
<evidence type="ECO:0000256" key="13">
    <source>
        <dbReference type="ARBA" id="ARBA00048390"/>
    </source>
</evidence>
<sequence length="148" mass="17393">MDTFLINNILWLKAFHVIFMVAWFAGIFYLPRLFVNHAETKSIEVAEQLKGMEKRLLYFVTPFAIFTLLLGLAIIYAYGRDWFVAAKWLHIKLSLVIILFAYHGYCFKLVKTFALDKNTRTGRFYRIFNEVPVLILFAIIILAYVKPM</sequence>
<feature type="binding site" description="axial binding residue" evidence="14">
    <location>
        <position position="16"/>
    </location>
    <ligand>
        <name>heme</name>
        <dbReference type="ChEBI" id="CHEBI:30413"/>
    </ligand>
    <ligandPart>
        <name>Fe</name>
        <dbReference type="ChEBI" id="CHEBI:18248"/>
    </ligandPart>
</feature>
<evidence type="ECO:0000256" key="3">
    <source>
        <dbReference type="ARBA" id="ARBA00006501"/>
    </source>
</evidence>
<evidence type="ECO:0000256" key="11">
    <source>
        <dbReference type="ARBA" id="ARBA00023004"/>
    </source>
</evidence>
<name>A0A099KN70_COLPS</name>
<dbReference type="EMBL" id="JQEC01000040">
    <property type="protein sequence ID" value="KGJ91650.1"/>
    <property type="molecule type" value="Genomic_DNA"/>
</dbReference>
<evidence type="ECO:0000256" key="12">
    <source>
        <dbReference type="ARBA" id="ARBA00023136"/>
    </source>
</evidence>
<dbReference type="GO" id="GO:0006782">
    <property type="term" value="P:protoporphyrinogen IX biosynthetic process"/>
    <property type="evidence" value="ECO:0007669"/>
    <property type="project" value="UniProtKB-UniRule"/>
</dbReference>
<evidence type="ECO:0000313" key="16">
    <source>
        <dbReference type="EMBL" id="KGJ91650.1"/>
    </source>
</evidence>
<keyword evidence="11 14" id="KW-0408">Iron</keyword>
<dbReference type="PIRSF" id="PIRSF004638">
    <property type="entry name" value="UCP004638"/>
    <property type="match status" value="1"/>
</dbReference>
<dbReference type="UniPathway" id="UPA00251">
    <property type="reaction ID" value="UER00324"/>
</dbReference>
<comment type="subcellular location">
    <subcellularLocation>
        <location evidence="1 14">Cell membrane</location>
        <topology evidence="1 14">Multi-pass membrane protein</topology>
    </subcellularLocation>
</comment>
<feature type="binding site" description="axial binding residue" evidence="14">
    <location>
        <position position="92"/>
    </location>
    <ligand>
        <name>heme</name>
        <dbReference type="ChEBI" id="CHEBI:30413"/>
    </ligand>
    <ligandPart>
        <name>Fe</name>
        <dbReference type="ChEBI" id="CHEBI:18248"/>
    </ligandPart>
</feature>
<dbReference type="GO" id="GO:0070818">
    <property type="term" value="F:protoporphyrinogen oxidase activity"/>
    <property type="evidence" value="ECO:0007669"/>
    <property type="project" value="UniProtKB-UniRule"/>
</dbReference>
<comment type="cofactor">
    <cofactor evidence="14 15">
        <name>heme b</name>
        <dbReference type="ChEBI" id="CHEBI:60344"/>
    </cofactor>
    <text evidence="14 15">Binds 1 heme b (iron(II)-protoporphyrin IX) group per subunit.</text>
</comment>
<comment type="caution">
    <text evidence="16">The sequence shown here is derived from an EMBL/GenBank/DDBJ whole genome shotgun (WGS) entry which is preliminary data.</text>
</comment>
<evidence type="ECO:0000256" key="5">
    <source>
        <dbReference type="ARBA" id="ARBA00022475"/>
    </source>
</evidence>
<evidence type="ECO:0000313" key="17">
    <source>
        <dbReference type="Proteomes" id="UP000029868"/>
    </source>
</evidence>
<dbReference type="PANTHER" id="PTHR40255">
    <property type="entry name" value="UPF0093 MEMBRANE PROTEIN SLR1790"/>
    <property type="match status" value="1"/>
</dbReference>
<evidence type="ECO:0000256" key="1">
    <source>
        <dbReference type="ARBA" id="ARBA00004651"/>
    </source>
</evidence>
<keyword evidence="6 14" id="KW-0349">Heme</keyword>
<evidence type="ECO:0000256" key="6">
    <source>
        <dbReference type="ARBA" id="ARBA00022617"/>
    </source>
</evidence>
<evidence type="ECO:0000256" key="7">
    <source>
        <dbReference type="ARBA" id="ARBA00022692"/>
    </source>
</evidence>
<evidence type="ECO:0000256" key="8">
    <source>
        <dbReference type="ARBA" id="ARBA00022723"/>
    </source>
</evidence>
<feature type="transmembrane region" description="Helical" evidence="14">
    <location>
        <begin position="14"/>
        <end position="35"/>
    </location>
</feature>
<comment type="subunit">
    <text evidence="14">Homodimer.</text>
</comment>
<keyword evidence="12 14" id="KW-0472">Membrane</keyword>
<evidence type="ECO:0000256" key="2">
    <source>
        <dbReference type="ARBA" id="ARBA00005073"/>
    </source>
</evidence>
<feature type="transmembrane region" description="Helical" evidence="14">
    <location>
        <begin position="56"/>
        <end position="77"/>
    </location>
</feature>
<comment type="similarity">
    <text evidence="3 14 15">Belongs to the HemJ family.</text>
</comment>
<dbReference type="PANTHER" id="PTHR40255:SF1">
    <property type="entry name" value="PROTOPORPHYRINOGEN IX OXIDASE"/>
    <property type="match status" value="1"/>
</dbReference>
<dbReference type="Proteomes" id="UP000029868">
    <property type="component" value="Unassembled WGS sequence"/>
</dbReference>
<evidence type="ECO:0000256" key="10">
    <source>
        <dbReference type="ARBA" id="ARBA00023002"/>
    </source>
</evidence>
<dbReference type="GO" id="GO:0046872">
    <property type="term" value="F:metal ion binding"/>
    <property type="evidence" value="ECO:0007669"/>
    <property type="project" value="UniProtKB-UniRule"/>
</dbReference>
<comment type="pathway">
    <text evidence="2 14 15">Porphyrin-containing compound metabolism; protoporphyrin-IX biosynthesis; protoporphyrin-IX from protoporphyrinogen-IX: step 1/1.</text>
</comment>
<comment type="function">
    <text evidence="14 15">Catalyzes the oxidation of protoporphyrinogen IX to protoporphyrin IX.</text>
</comment>
<keyword evidence="7 14" id="KW-0812">Transmembrane</keyword>
<evidence type="ECO:0000256" key="14">
    <source>
        <dbReference type="HAMAP-Rule" id="MF_02239"/>
    </source>
</evidence>
<evidence type="ECO:0000256" key="9">
    <source>
        <dbReference type="ARBA" id="ARBA00022989"/>
    </source>
</evidence>
<dbReference type="InterPro" id="IPR005265">
    <property type="entry name" value="HemJ-like"/>
</dbReference>
<feature type="transmembrane region" description="Helical" evidence="14">
    <location>
        <begin position="89"/>
        <end position="107"/>
    </location>
</feature>
<evidence type="ECO:0000256" key="15">
    <source>
        <dbReference type="PIRNR" id="PIRNR004638"/>
    </source>
</evidence>